<sequence>MKGKTILTVIPIKEKHRELLKKIAKDAEIIFCRPEEVTQELADQAEIILGNIPPEMVKKAKKLEWLQLNSAGFDVYAKEEIMGDRLLTSCSGAYGQTVSEHMFAMLLAMQKKLHLYRDDQKAHKWGDQGAVTSISDATVMILGLGDIGKHFARLAHALGAYVIGIKRTYSPCPEYVDELHLQEDIKALLPRADAVVSFLPSSEENRGMFDKEYFDLMKPGSFFLNGGRGDTVSAEDLCQALKEGRLAGAALDVTDPEPLPSEHPLWDMPQVFITPHVSGGYHLSVTLDNVVDICAENLRRYLSGKELRNLVKVE</sequence>
<organism evidence="7 8">
    <name type="scientific">Candidatus Blautia stercoripullorum</name>
    <dbReference type="NCBI Taxonomy" id="2838502"/>
    <lineage>
        <taxon>Bacteria</taxon>
        <taxon>Bacillati</taxon>
        <taxon>Bacillota</taxon>
        <taxon>Clostridia</taxon>
        <taxon>Lachnospirales</taxon>
        <taxon>Lachnospiraceae</taxon>
        <taxon>Blautia</taxon>
    </lineage>
</organism>
<dbReference type="Gene3D" id="3.40.50.720">
    <property type="entry name" value="NAD(P)-binding Rossmann-like Domain"/>
    <property type="match status" value="2"/>
</dbReference>
<gene>
    <name evidence="7" type="ORF">H9913_09625</name>
</gene>
<dbReference type="PANTHER" id="PTHR43333:SF1">
    <property type="entry name" value="D-ISOMER SPECIFIC 2-HYDROXYACID DEHYDROGENASE NAD-BINDING DOMAIN-CONTAINING PROTEIN"/>
    <property type="match status" value="1"/>
</dbReference>
<evidence type="ECO:0000259" key="5">
    <source>
        <dbReference type="Pfam" id="PF00389"/>
    </source>
</evidence>
<comment type="caution">
    <text evidence="7">The sequence shown here is derived from an EMBL/GenBank/DDBJ whole genome shotgun (WGS) entry which is preliminary data.</text>
</comment>
<evidence type="ECO:0000313" key="8">
    <source>
        <dbReference type="Proteomes" id="UP000823850"/>
    </source>
</evidence>
<reference evidence="7" key="2">
    <citation type="submission" date="2021-04" db="EMBL/GenBank/DDBJ databases">
        <authorList>
            <person name="Gilroy R."/>
        </authorList>
    </citation>
    <scope>NUCLEOTIDE SEQUENCE</scope>
    <source>
        <strain evidence="7">ChiW19-6364</strain>
    </source>
</reference>
<feature type="domain" description="D-isomer specific 2-hydroxyacid dehydrogenase catalytic" evidence="5">
    <location>
        <begin position="11"/>
        <end position="312"/>
    </location>
</feature>
<dbReference type="CDD" id="cd05300">
    <property type="entry name" value="2-Hacid_dh_1"/>
    <property type="match status" value="1"/>
</dbReference>
<dbReference type="SUPFAM" id="SSF51735">
    <property type="entry name" value="NAD(P)-binding Rossmann-fold domains"/>
    <property type="match status" value="1"/>
</dbReference>
<evidence type="ECO:0000259" key="6">
    <source>
        <dbReference type="Pfam" id="PF02826"/>
    </source>
</evidence>
<reference evidence="7" key="1">
    <citation type="journal article" date="2021" name="PeerJ">
        <title>Extensive microbial diversity within the chicken gut microbiome revealed by metagenomics and culture.</title>
        <authorList>
            <person name="Gilroy R."/>
            <person name="Ravi A."/>
            <person name="Getino M."/>
            <person name="Pursley I."/>
            <person name="Horton D.L."/>
            <person name="Alikhan N.F."/>
            <person name="Baker D."/>
            <person name="Gharbi K."/>
            <person name="Hall N."/>
            <person name="Watson M."/>
            <person name="Adriaenssens E.M."/>
            <person name="Foster-Nyarko E."/>
            <person name="Jarju S."/>
            <person name="Secka A."/>
            <person name="Antonio M."/>
            <person name="Oren A."/>
            <person name="Chaudhuri R.R."/>
            <person name="La Ragione R."/>
            <person name="Hildebrand F."/>
            <person name="Pallen M.J."/>
        </authorList>
    </citation>
    <scope>NUCLEOTIDE SEQUENCE</scope>
    <source>
        <strain evidence="7">ChiW19-6364</strain>
    </source>
</reference>
<dbReference type="PANTHER" id="PTHR43333">
    <property type="entry name" value="2-HACID_DH_C DOMAIN-CONTAINING PROTEIN"/>
    <property type="match status" value="1"/>
</dbReference>
<accession>A0A9D2U596</accession>
<protein>
    <submittedName>
        <fullName evidence="7">D-2-hydroxyacid dehydrogenase</fullName>
    </submittedName>
</protein>
<dbReference type="InterPro" id="IPR006140">
    <property type="entry name" value="D-isomer_DH_NAD-bd"/>
</dbReference>
<dbReference type="InterPro" id="IPR036291">
    <property type="entry name" value="NAD(P)-bd_dom_sf"/>
</dbReference>
<name>A0A9D2U596_9FIRM</name>
<dbReference type="GO" id="GO:0016616">
    <property type="term" value="F:oxidoreductase activity, acting on the CH-OH group of donors, NAD or NADP as acceptor"/>
    <property type="evidence" value="ECO:0007669"/>
    <property type="project" value="InterPro"/>
</dbReference>
<dbReference type="EMBL" id="DWUX01000173">
    <property type="protein sequence ID" value="HJD40277.1"/>
    <property type="molecule type" value="Genomic_DNA"/>
</dbReference>
<dbReference type="AlphaFoldDB" id="A0A9D2U596"/>
<dbReference type="SUPFAM" id="SSF52283">
    <property type="entry name" value="Formate/glycerate dehydrogenase catalytic domain-like"/>
    <property type="match status" value="1"/>
</dbReference>
<evidence type="ECO:0000256" key="4">
    <source>
        <dbReference type="RuleBase" id="RU003719"/>
    </source>
</evidence>
<evidence type="ECO:0000256" key="3">
    <source>
        <dbReference type="ARBA" id="ARBA00023027"/>
    </source>
</evidence>
<dbReference type="InterPro" id="IPR006139">
    <property type="entry name" value="D-isomer_2_OHA_DH_cat_dom"/>
</dbReference>
<evidence type="ECO:0000313" key="7">
    <source>
        <dbReference type="EMBL" id="HJD40277.1"/>
    </source>
</evidence>
<dbReference type="Pfam" id="PF00389">
    <property type="entry name" value="2-Hacid_dh"/>
    <property type="match status" value="1"/>
</dbReference>
<keyword evidence="2 4" id="KW-0560">Oxidoreductase</keyword>
<proteinExistence type="inferred from homology"/>
<feature type="domain" description="D-isomer specific 2-hydroxyacid dehydrogenase NAD-binding" evidence="6">
    <location>
        <begin position="103"/>
        <end position="278"/>
    </location>
</feature>
<comment type="similarity">
    <text evidence="1 4">Belongs to the D-isomer specific 2-hydroxyacid dehydrogenase family.</text>
</comment>
<dbReference type="Proteomes" id="UP000823850">
    <property type="component" value="Unassembled WGS sequence"/>
</dbReference>
<dbReference type="Pfam" id="PF02826">
    <property type="entry name" value="2-Hacid_dh_C"/>
    <property type="match status" value="1"/>
</dbReference>
<dbReference type="GO" id="GO:0051287">
    <property type="term" value="F:NAD binding"/>
    <property type="evidence" value="ECO:0007669"/>
    <property type="project" value="InterPro"/>
</dbReference>
<evidence type="ECO:0000256" key="2">
    <source>
        <dbReference type="ARBA" id="ARBA00023002"/>
    </source>
</evidence>
<keyword evidence="3" id="KW-0520">NAD</keyword>
<evidence type="ECO:0000256" key="1">
    <source>
        <dbReference type="ARBA" id="ARBA00005854"/>
    </source>
</evidence>